<dbReference type="EMBL" id="BDDM01000197">
    <property type="protein sequence ID" value="GAT78379.1"/>
    <property type="molecule type" value="Genomic_DNA"/>
</dbReference>
<comment type="caution">
    <text evidence="1">The sequence shown here is derived from an EMBL/GenBank/DDBJ whole genome shotgun (WGS) entry which is preliminary data.</text>
</comment>
<dbReference type="EMBL" id="BDDL01000059">
    <property type="protein sequence ID" value="GAT77286.1"/>
    <property type="molecule type" value="Genomic_DNA"/>
</dbReference>
<reference evidence="1" key="1">
    <citation type="journal article" date="2016" name="Genome Announc.">
        <title>Draft Genome Sequences of Three Strains of Ehrlichia ruminantium, a Tick-Borne Pathogen of Ruminants, Isolated from Zimbabwe, The Gambia, and Ghana.</title>
        <authorList>
            <person name="Nakao R."/>
            <person name="Jongejan F."/>
            <person name="Sugimoto C."/>
        </authorList>
    </citation>
    <scope>NUCLEOTIDE SEQUENCE</scope>
    <source>
        <strain evidence="1">Kerr Seringe</strain>
        <strain evidence="2">Pokoase 417</strain>
    </source>
</reference>
<evidence type="ECO:0000313" key="2">
    <source>
        <dbReference type="EMBL" id="GAT78379.1"/>
    </source>
</evidence>
<evidence type="ECO:0000313" key="4">
    <source>
        <dbReference type="Proteomes" id="UP000092731"/>
    </source>
</evidence>
<dbReference type="Proteomes" id="UP000092731">
    <property type="component" value="Unassembled WGS sequence"/>
</dbReference>
<gene>
    <name evidence="1" type="ORF">EHRUM2_05040</name>
    <name evidence="2" type="ORF">EHRUM3_05990</name>
</gene>
<evidence type="ECO:0000313" key="1">
    <source>
        <dbReference type="EMBL" id="GAT77286.1"/>
    </source>
</evidence>
<name>A0A170RVR6_EHRRU</name>
<evidence type="ECO:0000313" key="3">
    <source>
        <dbReference type="Proteomes" id="UP000092677"/>
    </source>
</evidence>
<dbReference type="AlphaFoldDB" id="A0A170RVR6"/>
<reference evidence="3 4" key="2">
    <citation type="submission" date="2016-05" db="EMBL/GenBank/DDBJ databases">
        <title>Draft genome sequences of four strains of Ehrlichia ruminantium, a tick-borne pathogen of ruminants, isolated from Zimbabwe, The Gambia and Ghana.</title>
        <authorList>
            <person name="Nakao R."/>
            <person name="Jongejan F."/>
            <person name="Sugimoto C."/>
        </authorList>
    </citation>
    <scope>NUCLEOTIDE SEQUENCE [LARGE SCALE GENOMIC DNA]</scope>
    <source>
        <strain evidence="3">Kerr Seringe</strain>
        <strain evidence="4">Pokoase 417</strain>
    </source>
</reference>
<sequence length="58" mass="7011">MYNVRLTYISLLVEFRFSLLNNKLFNIVKLALHASYILDIIFLRNIYIVQEYTACFLY</sequence>
<accession>A0A170RVR6</accession>
<organism evidence="1 3">
    <name type="scientific">Ehrlichia ruminantium</name>
    <name type="common">heartwater rickettsia</name>
    <name type="synonym">Cowdria ruminantium</name>
    <dbReference type="NCBI Taxonomy" id="779"/>
    <lineage>
        <taxon>Bacteria</taxon>
        <taxon>Pseudomonadati</taxon>
        <taxon>Pseudomonadota</taxon>
        <taxon>Alphaproteobacteria</taxon>
        <taxon>Rickettsiales</taxon>
        <taxon>Anaplasmataceae</taxon>
        <taxon>Ehrlichia</taxon>
    </lineage>
</organism>
<proteinExistence type="predicted"/>
<dbReference type="Proteomes" id="UP000092677">
    <property type="component" value="Unassembled WGS sequence"/>
</dbReference>
<protein>
    <submittedName>
        <fullName evidence="1">Uncharacterized protein</fullName>
    </submittedName>
</protein>